<dbReference type="AlphaFoldDB" id="A0A8S9XZG5"/>
<feature type="compositionally biased region" description="Low complexity" evidence="1">
    <location>
        <begin position="1"/>
        <end position="13"/>
    </location>
</feature>
<evidence type="ECO:0000256" key="1">
    <source>
        <dbReference type="SAM" id="MobiDB-lite"/>
    </source>
</evidence>
<dbReference type="Proteomes" id="UP000466442">
    <property type="component" value="Unassembled WGS sequence"/>
</dbReference>
<sequence>MTNNNSSNNNAANFERMRSPPNGKGAARGKKPRRQPPSPPRFGCRQTASPGQFVASPGQLMASPTQLAASPVSQGNLSFNFPPPLLLSLGNEWRPYAGFTEPPAPAALPPPPIHWTQPIAVA</sequence>
<comment type="caution">
    <text evidence="2">The sequence shown here is derived from an EMBL/GenBank/DDBJ whole genome shotgun (WGS) entry which is preliminary data.</text>
</comment>
<reference evidence="2" key="1">
    <citation type="journal article" date="2021" name="Mol. Ecol. Resour.">
        <title>Apolygus lucorum genome provides insights into omnivorousness and mesophyll feeding.</title>
        <authorList>
            <person name="Liu Y."/>
            <person name="Liu H."/>
            <person name="Wang H."/>
            <person name="Huang T."/>
            <person name="Liu B."/>
            <person name="Yang B."/>
            <person name="Yin L."/>
            <person name="Li B."/>
            <person name="Zhang Y."/>
            <person name="Zhang S."/>
            <person name="Jiang F."/>
            <person name="Zhang X."/>
            <person name="Ren Y."/>
            <person name="Wang B."/>
            <person name="Wang S."/>
            <person name="Lu Y."/>
            <person name="Wu K."/>
            <person name="Fan W."/>
            <person name="Wang G."/>
        </authorList>
    </citation>
    <scope>NUCLEOTIDE SEQUENCE</scope>
    <source>
        <strain evidence="2">12Hb</strain>
    </source>
</reference>
<dbReference type="EMBL" id="WIXP02000003">
    <property type="protein sequence ID" value="KAF6213711.1"/>
    <property type="molecule type" value="Genomic_DNA"/>
</dbReference>
<feature type="region of interest" description="Disordered" evidence="1">
    <location>
        <begin position="1"/>
        <end position="70"/>
    </location>
</feature>
<organism evidence="2 3">
    <name type="scientific">Apolygus lucorum</name>
    <name type="common">Small green plant bug</name>
    <name type="synonym">Lygocoris lucorum</name>
    <dbReference type="NCBI Taxonomy" id="248454"/>
    <lineage>
        <taxon>Eukaryota</taxon>
        <taxon>Metazoa</taxon>
        <taxon>Ecdysozoa</taxon>
        <taxon>Arthropoda</taxon>
        <taxon>Hexapoda</taxon>
        <taxon>Insecta</taxon>
        <taxon>Pterygota</taxon>
        <taxon>Neoptera</taxon>
        <taxon>Paraneoptera</taxon>
        <taxon>Hemiptera</taxon>
        <taxon>Heteroptera</taxon>
        <taxon>Panheteroptera</taxon>
        <taxon>Cimicomorpha</taxon>
        <taxon>Miridae</taxon>
        <taxon>Mirini</taxon>
        <taxon>Apolygus</taxon>
    </lineage>
</organism>
<gene>
    <name evidence="2" type="ORF">GE061_011433</name>
</gene>
<protein>
    <submittedName>
        <fullName evidence="2">Uncharacterized protein</fullName>
    </submittedName>
</protein>
<evidence type="ECO:0000313" key="3">
    <source>
        <dbReference type="Proteomes" id="UP000466442"/>
    </source>
</evidence>
<keyword evidence="3" id="KW-1185">Reference proteome</keyword>
<proteinExistence type="predicted"/>
<evidence type="ECO:0000313" key="2">
    <source>
        <dbReference type="EMBL" id="KAF6213711.1"/>
    </source>
</evidence>
<accession>A0A8S9XZG5</accession>
<name>A0A8S9XZG5_APOLU</name>